<proteinExistence type="predicted"/>
<name>W1JC41_9GAMM</name>
<dbReference type="AlphaFoldDB" id="W1JC41"/>
<dbReference type="EMBL" id="CBXE010000494">
    <property type="protein sequence ID" value="CDL87718.1"/>
    <property type="molecule type" value="Genomic_DNA"/>
</dbReference>
<organism evidence="1 2">
    <name type="scientific">Xenorhabdus cabanillasii JM26</name>
    <dbReference type="NCBI Taxonomy" id="1427517"/>
    <lineage>
        <taxon>Bacteria</taxon>
        <taxon>Pseudomonadati</taxon>
        <taxon>Pseudomonadota</taxon>
        <taxon>Gammaproteobacteria</taxon>
        <taxon>Enterobacterales</taxon>
        <taxon>Morganellaceae</taxon>
        <taxon>Xenorhabdus</taxon>
    </lineage>
</organism>
<comment type="caution">
    <text evidence="1">The sequence shown here is derived from an EMBL/GenBank/DDBJ whole genome shotgun (WGS) entry which is preliminary data.</text>
</comment>
<accession>W1JC41</accession>
<evidence type="ECO:0000313" key="1">
    <source>
        <dbReference type="EMBL" id="CDL87718.1"/>
    </source>
</evidence>
<reference evidence="1 2" key="1">
    <citation type="submission" date="2013-11" db="EMBL/GenBank/DDBJ databases">
        <title>Draft genome sequence and annotation of the entomopathogenic bacterium, Xenorhabdus cabanillasi strain JM26.</title>
        <authorList>
            <person name="Gualtieri M."/>
            <person name="Ogier J.C."/>
            <person name="Pages S."/>
            <person name="Givaudan A."/>
            <person name="Gaudriault S."/>
        </authorList>
    </citation>
    <scope>NUCLEOTIDE SEQUENCE [LARGE SCALE GENOMIC DNA]</scope>
    <source>
        <strain evidence="1 2">JM26</strain>
    </source>
</reference>
<dbReference type="RefSeq" id="WP_038269802.1">
    <property type="nucleotide sequence ID" value="NZ_CAWLVK010000494.1"/>
</dbReference>
<gene>
    <name evidence="1" type="ORF">XCR1_970034</name>
</gene>
<dbReference type="OrthoDB" id="5572038at2"/>
<evidence type="ECO:0000313" key="2">
    <source>
        <dbReference type="Proteomes" id="UP000019197"/>
    </source>
</evidence>
<protein>
    <submittedName>
        <fullName evidence="1">Uncharacterized protein</fullName>
    </submittedName>
</protein>
<dbReference type="Proteomes" id="UP000019197">
    <property type="component" value="Unassembled WGS sequence"/>
</dbReference>
<sequence>MDIENILRLVTRRAQNTFKAGSSTHIPYSTKDIDCIGDTLNPNIEKFIDTFFKVHTNVEKMRNTLIQRKKDDDIPYSYAYYTVNKFRRNLAGNCHELSDFALHELMKLHSLEIFHHYRKIDRNPTFIVSCSLTAPYDHVFIMIYHPRTCSDDIQHEFDKLNTLQPEAWICDPWADIICQGSQYPFEWQKKMQIWYVNDHYVPSVVDSQKCNEIKTDMYNQCFSPLRQLIFTTIRDKAEVILLNRAFIDGTGKLYQLTDKNIITDYNTSEMNNMSYTKLFDYYKE</sequence>